<proteinExistence type="predicted"/>
<dbReference type="InterPro" id="IPR011009">
    <property type="entry name" value="Kinase-like_dom_sf"/>
</dbReference>
<dbReference type="PROSITE" id="PS00108">
    <property type="entry name" value="PROTEIN_KINASE_ST"/>
    <property type="match status" value="1"/>
</dbReference>
<dbReference type="InterPro" id="IPR002372">
    <property type="entry name" value="PQQ_rpt_dom"/>
</dbReference>
<dbReference type="InterPro" id="IPR008271">
    <property type="entry name" value="Ser/Thr_kinase_AS"/>
</dbReference>
<feature type="domain" description="Protein kinase" evidence="6">
    <location>
        <begin position="9"/>
        <end position="268"/>
    </location>
</feature>
<dbReference type="GO" id="GO:0005524">
    <property type="term" value="F:ATP binding"/>
    <property type="evidence" value="ECO:0007669"/>
    <property type="project" value="UniProtKB-UniRule"/>
</dbReference>
<gene>
    <name evidence="7" type="ORF">F7Q99_28125</name>
</gene>
<dbReference type="PANTHER" id="PTHR43289">
    <property type="entry name" value="MITOGEN-ACTIVATED PROTEIN KINASE KINASE KINASE 20-RELATED"/>
    <property type="match status" value="1"/>
</dbReference>
<dbReference type="EMBL" id="WBOF01000002">
    <property type="protein sequence ID" value="MQS16011.1"/>
    <property type="molecule type" value="Genomic_DNA"/>
</dbReference>
<dbReference type="InterPro" id="IPR017441">
    <property type="entry name" value="Protein_kinase_ATP_BS"/>
</dbReference>
<dbReference type="PROSITE" id="PS00107">
    <property type="entry name" value="PROTEIN_KINASE_ATP"/>
    <property type="match status" value="1"/>
</dbReference>
<dbReference type="InterPro" id="IPR011047">
    <property type="entry name" value="Quinoprotein_ADH-like_sf"/>
</dbReference>
<dbReference type="RefSeq" id="WP_153466771.1">
    <property type="nucleotide sequence ID" value="NZ_WBOF01000002.1"/>
</dbReference>
<dbReference type="CDD" id="cd14014">
    <property type="entry name" value="STKc_PknB_like"/>
    <property type="match status" value="1"/>
</dbReference>
<dbReference type="PANTHER" id="PTHR43289:SF34">
    <property type="entry name" value="SERINE_THREONINE-PROTEIN KINASE YBDM-RELATED"/>
    <property type="match status" value="1"/>
</dbReference>
<feature type="binding site" evidence="5">
    <location>
        <position position="37"/>
    </location>
    <ligand>
        <name>ATP</name>
        <dbReference type="ChEBI" id="CHEBI:30616"/>
    </ligand>
</feature>
<keyword evidence="1" id="KW-0808">Transferase</keyword>
<evidence type="ECO:0000256" key="5">
    <source>
        <dbReference type="PROSITE-ProRule" id="PRU10141"/>
    </source>
</evidence>
<dbReference type="Pfam" id="PF13360">
    <property type="entry name" value="PQQ_2"/>
    <property type="match status" value="2"/>
</dbReference>
<evidence type="ECO:0000256" key="2">
    <source>
        <dbReference type="ARBA" id="ARBA00022741"/>
    </source>
</evidence>
<dbReference type="Gene3D" id="3.30.200.20">
    <property type="entry name" value="Phosphorylase Kinase, domain 1"/>
    <property type="match status" value="1"/>
</dbReference>
<dbReference type="OrthoDB" id="155383at2"/>
<protein>
    <submittedName>
        <fullName evidence="7">PQQ-binding-like beta-propeller repeat protein</fullName>
    </submittedName>
</protein>
<keyword evidence="3" id="KW-0418">Kinase</keyword>
<comment type="caution">
    <text evidence="7">The sequence shown here is derived from an EMBL/GenBank/DDBJ whole genome shotgun (WGS) entry which is preliminary data.</text>
</comment>
<dbReference type="Gene3D" id="2.130.10.10">
    <property type="entry name" value="YVTN repeat-like/Quinoprotein amine dehydrogenase"/>
    <property type="match status" value="2"/>
</dbReference>
<sequence length="708" mass="72942">MSAQTVGPYRILRNLGAGGMGAVYLAATGSGRPVAVKTVQQQYAADVEFRRRFTQEVAAARSVNGAYTVAVVDADTEAEVPWLATEFVAGPSLHQAVARHGALAGPSLQTLGAGLVEALAAIHRARIIHRDLKPSNILVARDGPRVIDFGISKPAADALPTASGEIIGTPGFMSPEHAAGLNLTPASDLFSFGAVLAFAATGRAPFGEGPPAVLIYRASEEPPDLDGVPPELTGLLVRCLDRDPARRPAPAELAEAFRYGPAVGTDWLGGAERTVRRRERELNRVLSDPNGTRRRLLLLGGALLATAAAGGVTRALWPGTSGAPPTAWSVTLPRAGMTPVSCGPAAVVCADRTGTIGYDRSDGRVLWNSTTETGTLPVGDSGRVWSVDPDGSVQARDARSGATLWRSSEKVPGAQALALPLPDLLLVTGADGALHGYDAAGGRRLWSSTALGTSYRIQGMPSAGLLIVLLLGDPARAIKGAFRFVALDIATGRQRWTLDAQDLYAPPSGNRLYALAPDLALVAVDGQGGTTLWNRPTGLPPASATMYAGAYQGSLSLRQGVVTCLPVAAATADDAQTVTAAFDTAGARLWIGSHTGAITGCADDGAVVVTGGPQGASGVDLHTGHTAWTWPSAQGAATVQGASGGAVLVTTPTAAGGITLQSLTSAIGTPQWHQTFARQPGVPQTLLQDSALLLRYGTTLTAYHLSAR</sequence>
<dbReference type="GO" id="GO:0004674">
    <property type="term" value="F:protein serine/threonine kinase activity"/>
    <property type="evidence" value="ECO:0007669"/>
    <property type="project" value="TreeGrafter"/>
</dbReference>
<accession>A0A6N7KX16</accession>
<reference evidence="7 8" key="1">
    <citation type="submission" date="2019-09" db="EMBL/GenBank/DDBJ databases">
        <title>Genome Sequences of Streptomyces kaniharaensis ATCC 21070.</title>
        <authorList>
            <person name="Zhu W."/>
            <person name="De Crecy-Lagard V."/>
            <person name="Richards N.G."/>
        </authorList>
    </citation>
    <scope>NUCLEOTIDE SEQUENCE [LARGE SCALE GENOMIC DNA]</scope>
    <source>
        <strain evidence="7 8">SF-557</strain>
    </source>
</reference>
<dbReference type="PROSITE" id="PS50011">
    <property type="entry name" value="PROTEIN_KINASE_DOM"/>
    <property type="match status" value="1"/>
</dbReference>
<dbReference type="InterPro" id="IPR015943">
    <property type="entry name" value="WD40/YVTN_repeat-like_dom_sf"/>
</dbReference>
<dbReference type="Gene3D" id="1.10.510.10">
    <property type="entry name" value="Transferase(Phosphotransferase) domain 1"/>
    <property type="match status" value="1"/>
</dbReference>
<dbReference type="Pfam" id="PF00069">
    <property type="entry name" value="Pkinase"/>
    <property type="match status" value="1"/>
</dbReference>
<evidence type="ECO:0000313" key="7">
    <source>
        <dbReference type="EMBL" id="MQS16011.1"/>
    </source>
</evidence>
<dbReference type="Proteomes" id="UP000450000">
    <property type="component" value="Unassembled WGS sequence"/>
</dbReference>
<evidence type="ECO:0000259" key="6">
    <source>
        <dbReference type="PROSITE" id="PS50011"/>
    </source>
</evidence>
<dbReference type="SUPFAM" id="SSF56112">
    <property type="entry name" value="Protein kinase-like (PK-like)"/>
    <property type="match status" value="1"/>
</dbReference>
<dbReference type="SMART" id="SM00220">
    <property type="entry name" value="S_TKc"/>
    <property type="match status" value="1"/>
</dbReference>
<evidence type="ECO:0000256" key="1">
    <source>
        <dbReference type="ARBA" id="ARBA00022679"/>
    </source>
</evidence>
<evidence type="ECO:0000313" key="8">
    <source>
        <dbReference type="Proteomes" id="UP000450000"/>
    </source>
</evidence>
<evidence type="ECO:0000256" key="3">
    <source>
        <dbReference type="ARBA" id="ARBA00022777"/>
    </source>
</evidence>
<keyword evidence="2 5" id="KW-0547">Nucleotide-binding</keyword>
<dbReference type="InterPro" id="IPR000719">
    <property type="entry name" value="Prot_kinase_dom"/>
</dbReference>
<keyword evidence="4 5" id="KW-0067">ATP-binding</keyword>
<organism evidence="7 8">
    <name type="scientific">Streptomyces kaniharaensis</name>
    <dbReference type="NCBI Taxonomy" id="212423"/>
    <lineage>
        <taxon>Bacteria</taxon>
        <taxon>Bacillati</taxon>
        <taxon>Actinomycetota</taxon>
        <taxon>Actinomycetes</taxon>
        <taxon>Kitasatosporales</taxon>
        <taxon>Streptomycetaceae</taxon>
        <taxon>Streptomyces</taxon>
    </lineage>
</organism>
<dbReference type="SUPFAM" id="SSF50998">
    <property type="entry name" value="Quinoprotein alcohol dehydrogenase-like"/>
    <property type="match status" value="1"/>
</dbReference>
<evidence type="ECO:0000256" key="4">
    <source>
        <dbReference type="ARBA" id="ARBA00022840"/>
    </source>
</evidence>
<dbReference type="AlphaFoldDB" id="A0A6N7KX16"/>
<keyword evidence="8" id="KW-1185">Reference proteome</keyword>
<name>A0A6N7KX16_9ACTN</name>